<dbReference type="Gene3D" id="3.30.200.20">
    <property type="entry name" value="Phosphorylase Kinase, domain 1"/>
    <property type="match status" value="1"/>
</dbReference>
<dbReference type="InterPro" id="IPR017441">
    <property type="entry name" value="Protein_kinase_ATP_BS"/>
</dbReference>
<sequence>METGSVTAPVGLRERLQAALGEAYVLERELGGGGMSRVFVAREEALGRDVVVKVLAPELTAGLSAERFAREIKLAAALQEPHIVPVHAAGVTVDGLPWYTMPYVEGESLRARLARGPVPPAEAVKVLGDVARALAYAHARGIVHRDVKPDNVLLSSGTAVVTDFGIAKALQQARTVPPGGTATPADGLTQVGTPLGTPAYMAPEQAAGDPATDHRADLYAWGVVAYELLAGRHPFAGKASAQ</sequence>
<dbReference type="SMART" id="SM00220">
    <property type="entry name" value="S_TKc"/>
    <property type="match status" value="1"/>
</dbReference>
<evidence type="ECO:0000256" key="5">
    <source>
        <dbReference type="PROSITE-ProRule" id="PRU10141"/>
    </source>
</evidence>
<evidence type="ECO:0000256" key="2">
    <source>
        <dbReference type="ARBA" id="ARBA00022741"/>
    </source>
</evidence>
<keyword evidence="4 5" id="KW-0067">ATP-binding</keyword>
<proteinExistence type="predicted"/>
<keyword evidence="1" id="KW-0808">Transferase</keyword>
<name>A0A6J4MM74_9BACT</name>
<dbReference type="GO" id="GO:0004674">
    <property type="term" value="F:protein serine/threonine kinase activity"/>
    <property type="evidence" value="ECO:0007669"/>
    <property type="project" value="TreeGrafter"/>
</dbReference>
<dbReference type="EMBL" id="CADCTX010000959">
    <property type="protein sequence ID" value="CAA9361037.1"/>
    <property type="molecule type" value="Genomic_DNA"/>
</dbReference>
<dbReference type="CDD" id="cd14014">
    <property type="entry name" value="STKc_PknB_like"/>
    <property type="match status" value="1"/>
</dbReference>
<evidence type="ECO:0000256" key="1">
    <source>
        <dbReference type="ARBA" id="ARBA00022679"/>
    </source>
</evidence>
<dbReference type="AlphaFoldDB" id="A0A6J4MM74"/>
<feature type="non-terminal residue" evidence="7">
    <location>
        <position position="242"/>
    </location>
</feature>
<evidence type="ECO:0000313" key="7">
    <source>
        <dbReference type="EMBL" id="CAA9361037.1"/>
    </source>
</evidence>
<protein>
    <recommendedName>
        <fullName evidence="6">Protein kinase domain-containing protein</fullName>
    </recommendedName>
</protein>
<dbReference type="GO" id="GO:0005524">
    <property type="term" value="F:ATP binding"/>
    <property type="evidence" value="ECO:0007669"/>
    <property type="project" value="UniProtKB-UniRule"/>
</dbReference>
<organism evidence="7">
    <name type="scientific">uncultured Gemmatimonadaceae bacterium</name>
    <dbReference type="NCBI Taxonomy" id="246130"/>
    <lineage>
        <taxon>Bacteria</taxon>
        <taxon>Pseudomonadati</taxon>
        <taxon>Gemmatimonadota</taxon>
        <taxon>Gemmatimonadia</taxon>
        <taxon>Gemmatimonadales</taxon>
        <taxon>Gemmatimonadaceae</taxon>
        <taxon>environmental samples</taxon>
    </lineage>
</organism>
<evidence type="ECO:0000256" key="3">
    <source>
        <dbReference type="ARBA" id="ARBA00022777"/>
    </source>
</evidence>
<dbReference type="PANTHER" id="PTHR43289:SF6">
    <property type="entry name" value="SERINE_THREONINE-PROTEIN KINASE NEKL-3"/>
    <property type="match status" value="1"/>
</dbReference>
<evidence type="ECO:0000259" key="6">
    <source>
        <dbReference type="PROSITE" id="PS50011"/>
    </source>
</evidence>
<dbReference type="SUPFAM" id="SSF56112">
    <property type="entry name" value="Protein kinase-like (PK-like)"/>
    <property type="match status" value="1"/>
</dbReference>
<keyword evidence="2 5" id="KW-0547">Nucleotide-binding</keyword>
<reference evidence="7" key="1">
    <citation type="submission" date="2020-02" db="EMBL/GenBank/DDBJ databases">
        <authorList>
            <person name="Meier V. D."/>
        </authorList>
    </citation>
    <scope>NUCLEOTIDE SEQUENCE</scope>
    <source>
        <strain evidence="7">AVDCRST_MAG40</strain>
    </source>
</reference>
<dbReference type="Gene3D" id="1.10.510.10">
    <property type="entry name" value="Transferase(Phosphotransferase) domain 1"/>
    <property type="match status" value="1"/>
</dbReference>
<dbReference type="PANTHER" id="PTHR43289">
    <property type="entry name" value="MITOGEN-ACTIVATED PROTEIN KINASE KINASE KINASE 20-RELATED"/>
    <property type="match status" value="1"/>
</dbReference>
<dbReference type="PROSITE" id="PS00107">
    <property type="entry name" value="PROTEIN_KINASE_ATP"/>
    <property type="match status" value="1"/>
</dbReference>
<feature type="domain" description="Protein kinase" evidence="6">
    <location>
        <begin position="24"/>
        <end position="242"/>
    </location>
</feature>
<dbReference type="InterPro" id="IPR008271">
    <property type="entry name" value="Ser/Thr_kinase_AS"/>
</dbReference>
<dbReference type="InterPro" id="IPR000719">
    <property type="entry name" value="Prot_kinase_dom"/>
</dbReference>
<dbReference type="PROSITE" id="PS50011">
    <property type="entry name" value="PROTEIN_KINASE_DOM"/>
    <property type="match status" value="1"/>
</dbReference>
<evidence type="ECO:0000256" key="4">
    <source>
        <dbReference type="ARBA" id="ARBA00022840"/>
    </source>
</evidence>
<keyword evidence="3" id="KW-0418">Kinase</keyword>
<accession>A0A6J4MM74</accession>
<dbReference type="PROSITE" id="PS00108">
    <property type="entry name" value="PROTEIN_KINASE_ST"/>
    <property type="match status" value="1"/>
</dbReference>
<gene>
    <name evidence="7" type="ORF">AVDCRST_MAG40-3481</name>
</gene>
<feature type="binding site" evidence="5">
    <location>
        <position position="53"/>
    </location>
    <ligand>
        <name>ATP</name>
        <dbReference type="ChEBI" id="CHEBI:30616"/>
    </ligand>
</feature>
<dbReference type="Pfam" id="PF00069">
    <property type="entry name" value="Pkinase"/>
    <property type="match status" value="1"/>
</dbReference>
<dbReference type="InterPro" id="IPR011009">
    <property type="entry name" value="Kinase-like_dom_sf"/>
</dbReference>